<dbReference type="HOGENOM" id="CLU_055668_0_0_1"/>
<dbReference type="OrthoDB" id="3643156at2759"/>
<dbReference type="KEGG" id="sapo:SAPIO_CDS6661"/>
<proteinExistence type="predicted"/>
<dbReference type="GeneID" id="27725733"/>
<dbReference type="OMA" id="RHLAPPY"/>
<dbReference type="AlphaFoldDB" id="A0A084G3E2"/>
<dbReference type="Proteomes" id="UP000028545">
    <property type="component" value="Unassembled WGS sequence"/>
</dbReference>
<protein>
    <submittedName>
        <fullName evidence="2">Uncharacterized protein</fullName>
    </submittedName>
</protein>
<feature type="chain" id="PRO_5001775297" evidence="1">
    <location>
        <begin position="20"/>
        <end position="366"/>
    </location>
</feature>
<name>A0A084G3E2_PSEDA</name>
<feature type="signal peptide" evidence="1">
    <location>
        <begin position="1"/>
        <end position="19"/>
    </location>
</feature>
<keyword evidence="1" id="KW-0732">Signal</keyword>
<comment type="caution">
    <text evidence="2">The sequence shown here is derived from an EMBL/GenBank/DDBJ whole genome shotgun (WGS) entry which is preliminary data.</text>
</comment>
<organism evidence="2 3">
    <name type="scientific">Pseudallescheria apiosperma</name>
    <name type="common">Scedosporium apiospermum</name>
    <dbReference type="NCBI Taxonomy" id="563466"/>
    <lineage>
        <taxon>Eukaryota</taxon>
        <taxon>Fungi</taxon>
        <taxon>Dikarya</taxon>
        <taxon>Ascomycota</taxon>
        <taxon>Pezizomycotina</taxon>
        <taxon>Sordariomycetes</taxon>
        <taxon>Hypocreomycetidae</taxon>
        <taxon>Microascales</taxon>
        <taxon>Microascaceae</taxon>
        <taxon>Scedosporium</taxon>
    </lineage>
</organism>
<sequence length="366" mass="41306">MAPVYFLLVMTTMMRAAVGMATSWAGDQSRLHDPQKAVESRSVSVGFSFQPSYVAGTVLFEDDDGNLEWHTEIDRSSNAYQKVMAKLSLPSSRHLAPPYDDMEEMWRDLPRKALRESLKLVGLPASYEVGILGHAAQRLRTKLEKTHNIHIDGAVFTGSHLTALYQDDLEDVAAFLKIHYFTPNWQFRPFVWESASAYAGYGFGLCEHWRDEAICEKEMEEMENLPVMSVHFTRNALTVAMPVIHAAVMAWEPDGRHFENFTLGSDAIVNYPTHDAYWADVREFLLSVTWVHPGARAPRRIIVLGDMVDEHFLRVLRETVVAHWGDDEVGPIHSHLAESASSRGAAEFMRRGPASWASMKGDDVEL</sequence>
<keyword evidence="3" id="KW-1185">Reference proteome</keyword>
<dbReference type="EMBL" id="JOWA01000106">
    <property type="protein sequence ID" value="KEZ41854.1"/>
    <property type="molecule type" value="Genomic_DNA"/>
</dbReference>
<evidence type="ECO:0000256" key="1">
    <source>
        <dbReference type="SAM" id="SignalP"/>
    </source>
</evidence>
<accession>A0A084G3E2</accession>
<dbReference type="RefSeq" id="XP_016641653.1">
    <property type="nucleotide sequence ID" value="XM_016788709.1"/>
</dbReference>
<gene>
    <name evidence="2" type="ORF">SAPIO_CDS6661</name>
</gene>
<evidence type="ECO:0000313" key="3">
    <source>
        <dbReference type="Proteomes" id="UP000028545"/>
    </source>
</evidence>
<dbReference type="VEuPathDB" id="FungiDB:SAPIO_CDS6661"/>
<reference evidence="2 3" key="1">
    <citation type="journal article" date="2014" name="Genome Announc.">
        <title>Draft genome sequence of the pathogenic fungus Scedosporium apiospermum.</title>
        <authorList>
            <person name="Vandeputte P."/>
            <person name="Ghamrawi S."/>
            <person name="Rechenmann M."/>
            <person name="Iltis A."/>
            <person name="Giraud S."/>
            <person name="Fleury M."/>
            <person name="Thornton C."/>
            <person name="Delhaes L."/>
            <person name="Meyer W."/>
            <person name="Papon N."/>
            <person name="Bouchara J.P."/>
        </authorList>
    </citation>
    <scope>NUCLEOTIDE SEQUENCE [LARGE SCALE GENOMIC DNA]</scope>
    <source>
        <strain evidence="2 3">IHEM 14462</strain>
    </source>
</reference>
<evidence type="ECO:0000313" key="2">
    <source>
        <dbReference type="EMBL" id="KEZ41854.1"/>
    </source>
</evidence>